<feature type="compositionally biased region" description="Basic and acidic residues" evidence="1">
    <location>
        <begin position="1"/>
        <end position="12"/>
    </location>
</feature>
<dbReference type="Proteomes" id="UP000291343">
    <property type="component" value="Unassembled WGS sequence"/>
</dbReference>
<gene>
    <name evidence="2" type="ORF">LSTR_LSTR004828</name>
</gene>
<name>A0A482WIR1_LAOST</name>
<keyword evidence="3" id="KW-1185">Reference proteome</keyword>
<dbReference type="AlphaFoldDB" id="A0A482WIR1"/>
<feature type="region of interest" description="Disordered" evidence="1">
    <location>
        <begin position="1"/>
        <end position="21"/>
    </location>
</feature>
<sequence>MEPQRETLKTDPHGGSLLGRPNINSYVNGPVGVVWQALSGLGIHSRGTGVGSGWLAWRPLPSLIERAEQSRAARSRSAASAVSRQTPDREVVASGVCGWW</sequence>
<reference evidence="2 3" key="1">
    <citation type="journal article" date="2017" name="Gigascience">
        <title>Genome sequence of the small brown planthopper, Laodelphax striatellus.</title>
        <authorList>
            <person name="Zhu J."/>
            <person name="Jiang F."/>
            <person name="Wang X."/>
            <person name="Yang P."/>
            <person name="Bao Y."/>
            <person name="Zhao W."/>
            <person name="Wang W."/>
            <person name="Lu H."/>
            <person name="Wang Q."/>
            <person name="Cui N."/>
            <person name="Li J."/>
            <person name="Chen X."/>
            <person name="Luo L."/>
            <person name="Yu J."/>
            <person name="Kang L."/>
            <person name="Cui F."/>
        </authorList>
    </citation>
    <scope>NUCLEOTIDE SEQUENCE [LARGE SCALE GENOMIC DNA]</scope>
    <source>
        <strain evidence="2">Lst14</strain>
    </source>
</reference>
<protein>
    <submittedName>
        <fullName evidence="2">Uncharacterized protein</fullName>
    </submittedName>
</protein>
<comment type="caution">
    <text evidence="2">The sequence shown here is derived from an EMBL/GenBank/DDBJ whole genome shotgun (WGS) entry which is preliminary data.</text>
</comment>
<organism evidence="2 3">
    <name type="scientific">Laodelphax striatellus</name>
    <name type="common">Small brown planthopper</name>
    <name type="synonym">Delphax striatella</name>
    <dbReference type="NCBI Taxonomy" id="195883"/>
    <lineage>
        <taxon>Eukaryota</taxon>
        <taxon>Metazoa</taxon>
        <taxon>Ecdysozoa</taxon>
        <taxon>Arthropoda</taxon>
        <taxon>Hexapoda</taxon>
        <taxon>Insecta</taxon>
        <taxon>Pterygota</taxon>
        <taxon>Neoptera</taxon>
        <taxon>Paraneoptera</taxon>
        <taxon>Hemiptera</taxon>
        <taxon>Auchenorrhyncha</taxon>
        <taxon>Fulgoroidea</taxon>
        <taxon>Delphacidae</taxon>
        <taxon>Criomorphinae</taxon>
        <taxon>Laodelphax</taxon>
    </lineage>
</organism>
<evidence type="ECO:0000313" key="2">
    <source>
        <dbReference type="EMBL" id="RZF33142.1"/>
    </source>
</evidence>
<proteinExistence type="predicted"/>
<evidence type="ECO:0000256" key="1">
    <source>
        <dbReference type="SAM" id="MobiDB-lite"/>
    </source>
</evidence>
<dbReference type="InParanoid" id="A0A482WIR1"/>
<accession>A0A482WIR1</accession>
<dbReference type="EMBL" id="QKKF02034760">
    <property type="protein sequence ID" value="RZF33142.1"/>
    <property type="molecule type" value="Genomic_DNA"/>
</dbReference>
<evidence type="ECO:0000313" key="3">
    <source>
        <dbReference type="Proteomes" id="UP000291343"/>
    </source>
</evidence>